<evidence type="ECO:0000313" key="2">
    <source>
        <dbReference type="EMBL" id="KDO33707.1"/>
    </source>
</evidence>
<evidence type="ECO:0000256" key="1">
    <source>
        <dbReference type="SAM" id="MobiDB-lite"/>
    </source>
</evidence>
<dbReference type="EMBL" id="KK583192">
    <property type="protein sequence ID" value="KDO33707.1"/>
    <property type="molecule type" value="Genomic_DNA"/>
</dbReference>
<name>A0A067D3X7_SAPPC</name>
<proteinExistence type="predicted"/>
<sequence>MAVCLRLYKQLFQAALIDAARLEAYLWDDPLHGMMLPELSKLVYAYRPPSCLEALVVKNTKIAFHPWTVLAPVVLALAPTRVAWCDALLQANATTCEVTPFDVDAVEMADEEDDDVKVVASDAANVLCALDAMDALDLATLQRILAMARRTASEALWLFFNAVPAAAPRYLDLVLSHVVDPDAATLRDMVLNQTTYTIETLARWSPASLDPLHGLMSGRDDNPDLHRAFLHRQQRAATPFDRELALTTLRALEAEDNVVQNEPVDVDVDFEPCCARCDELDDFLDSPAMVTWNSPRPVCITISRFATNHAHVIDMIHMYDLTVVTKRLPQRERRDQGAIMMDWLQRRLAEYNDAHQCANTVDGNNTVDDADDEPAPKRVKAQ</sequence>
<dbReference type="Proteomes" id="UP000030745">
    <property type="component" value="Unassembled WGS sequence"/>
</dbReference>
<protein>
    <submittedName>
        <fullName evidence="2">Uncharacterized protein</fullName>
    </submittedName>
</protein>
<dbReference type="RefSeq" id="XP_012195728.1">
    <property type="nucleotide sequence ID" value="XM_012340338.1"/>
</dbReference>
<dbReference type="VEuPathDB" id="FungiDB:SPRG_19316"/>
<feature type="region of interest" description="Disordered" evidence="1">
    <location>
        <begin position="359"/>
        <end position="382"/>
    </location>
</feature>
<dbReference type="AlphaFoldDB" id="A0A067D3X7"/>
<dbReference type="KEGG" id="spar:SPRG_19316"/>
<keyword evidence="3" id="KW-1185">Reference proteome</keyword>
<gene>
    <name evidence="2" type="ORF">SPRG_19316</name>
</gene>
<dbReference type="GeneID" id="24140729"/>
<organism evidence="2 3">
    <name type="scientific">Saprolegnia parasitica (strain CBS 223.65)</name>
    <dbReference type="NCBI Taxonomy" id="695850"/>
    <lineage>
        <taxon>Eukaryota</taxon>
        <taxon>Sar</taxon>
        <taxon>Stramenopiles</taxon>
        <taxon>Oomycota</taxon>
        <taxon>Saprolegniomycetes</taxon>
        <taxon>Saprolegniales</taxon>
        <taxon>Saprolegniaceae</taxon>
        <taxon>Saprolegnia</taxon>
    </lineage>
</organism>
<reference evidence="2 3" key="1">
    <citation type="journal article" date="2013" name="PLoS Genet.">
        <title>Distinctive expansion of potential virulence genes in the genome of the oomycete fish pathogen Saprolegnia parasitica.</title>
        <authorList>
            <person name="Jiang R.H."/>
            <person name="de Bruijn I."/>
            <person name="Haas B.J."/>
            <person name="Belmonte R."/>
            <person name="Lobach L."/>
            <person name="Christie J."/>
            <person name="van den Ackerveken G."/>
            <person name="Bottin A."/>
            <person name="Bulone V."/>
            <person name="Diaz-Moreno S.M."/>
            <person name="Dumas B."/>
            <person name="Fan L."/>
            <person name="Gaulin E."/>
            <person name="Govers F."/>
            <person name="Grenville-Briggs L.J."/>
            <person name="Horner N.R."/>
            <person name="Levin J.Z."/>
            <person name="Mammella M."/>
            <person name="Meijer H.J."/>
            <person name="Morris P."/>
            <person name="Nusbaum C."/>
            <person name="Oome S."/>
            <person name="Phillips A.J."/>
            <person name="van Rooyen D."/>
            <person name="Rzeszutek E."/>
            <person name="Saraiva M."/>
            <person name="Secombes C.J."/>
            <person name="Seidl M.F."/>
            <person name="Snel B."/>
            <person name="Stassen J.H."/>
            <person name="Sykes S."/>
            <person name="Tripathy S."/>
            <person name="van den Berg H."/>
            <person name="Vega-Arreguin J.C."/>
            <person name="Wawra S."/>
            <person name="Young S.K."/>
            <person name="Zeng Q."/>
            <person name="Dieguez-Uribeondo J."/>
            <person name="Russ C."/>
            <person name="Tyler B.M."/>
            <person name="van West P."/>
        </authorList>
    </citation>
    <scope>NUCLEOTIDE SEQUENCE [LARGE SCALE GENOMIC DNA]</scope>
    <source>
        <strain evidence="2 3">CBS 223.65</strain>
    </source>
</reference>
<evidence type="ECO:0000313" key="3">
    <source>
        <dbReference type="Proteomes" id="UP000030745"/>
    </source>
</evidence>
<accession>A0A067D3X7</accession>